<dbReference type="SUPFAM" id="SSF47413">
    <property type="entry name" value="lambda repressor-like DNA-binding domains"/>
    <property type="match status" value="1"/>
</dbReference>
<evidence type="ECO:0000259" key="1">
    <source>
        <dbReference type="PROSITE" id="PS50943"/>
    </source>
</evidence>
<name>A0ABV3QTK5_9GAMM</name>
<sequence length="123" mass="13562">MPRSAPYVAFASRLQHACDEAGVPGGRQRVVAVATHFGVARETARLWFAGRALPELSRLIEMAGEYRCSLDWLAMGRETASRRIGEQASGYEALSPQERRVITAIRGLTAKRRASLVAFLCEQ</sequence>
<dbReference type="InterPro" id="IPR001387">
    <property type="entry name" value="Cro/C1-type_HTH"/>
</dbReference>
<dbReference type="EMBL" id="JBFOHL010000020">
    <property type="protein sequence ID" value="MEW9625809.1"/>
    <property type="molecule type" value="Genomic_DNA"/>
</dbReference>
<comment type="caution">
    <text evidence="2">The sequence shown here is derived from an EMBL/GenBank/DDBJ whole genome shotgun (WGS) entry which is preliminary data.</text>
</comment>
<organism evidence="2 3">
    <name type="scientific">Rhodanobacter geophilus</name>
    <dbReference type="NCBI Taxonomy" id="3162488"/>
    <lineage>
        <taxon>Bacteria</taxon>
        <taxon>Pseudomonadati</taxon>
        <taxon>Pseudomonadota</taxon>
        <taxon>Gammaproteobacteria</taxon>
        <taxon>Lysobacterales</taxon>
        <taxon>Rhodanobacteraceae</taxon>
        <taxon>Rhodanobacter</taxon>
    </lineage>
</organism>
<evidence type="ECO:0000313" key="3">
    <source>
        <dbReference type="Proteomes" id="UP001556170"/>
    </source>
</evidence>
<feature type="domain" description="HTH cro/C1-type" evidence="1">
    <location>
        <begin position="38"/>
        <end position="73"/>
    </location>
</feature>
<dbReference type="Proteomes" id="UP001556170">
    <property type="component" value="Unassembled WGS sequence"/>
</dbReference>
<keyword evidence="3" id="KW-1185">Reference proteome</keyword>
<dbReference type="GO" id="GO:0003677">
    <property type="term" value="F:DNA binding"/>
    <property type="evidence" value="ECO:0007669"/>
    <property type="project" value="UniProtKB-KW"/>
</dbReference>
<dbReference type="RefSeq" id="WP_367846099.1">
    <property type="nucleotide sequence ID" value="NZ_JBFOHL010000020.1"/>
</dbReference>
<dbReference type="PROSITE" id="PS50943">
    <property type="entry name" value="HTH_CROC1"/>
    <property type="match status" value="1"/>
</dbReference>
<proteinExistence type="predicted"/>
<keyword evidence="2" id="KW-0238">DNA-binding</keyword>
<evidence type="ECO:0000313" key="2">
    <source>
        <dbReference type="EMBL" id="MEW9625809.1"/>
    </source>
</evidence>
<accession>A0ABV3QTK5</accession>
<dbReference type="InterPro" id="IPR010982">
    <property type="entry name" value="Lambda_DNA-bd_dom_sf"/>
</dbReference>
<dbReference type="Gene3D" id="1.10.260.40">
    <property type="entry name" value="lambda repressor-like DNA-binding domains"/>
    <property type="match status" value="1"/>
</dbReference>
<protein>
    <submittedName>
        <fullName evidence="2">DNA-binding protein</fullName>
    </submittedName>
</protein>
<gene>
    <name evidence="2" type="ORF">ABQJ56_16415</name>
</gene>
<reference evidence="2 3" key="1">
    <citation type="submission" date="2024-06" db="EMBL/GenBank/DDBJ databases">
        <authorList>
            <person name="Woo H."/>
        </authorList>
    </citation>
    <scope>NUCLEOTIDE SEQUENCE [LARGE SCALE GENOMIC DNA]</scope>
    <source>
        <strain evidence="2 3">S2-g</strain>
    </source>
</reference>